<feature type="transmembrane region" description="Helical" evidence="1">
    <location>
        <begin position="287"/>
        <end position="310"/>
    </location>
</feature>
<keyword evidence="3" id="KW-1185">Reference proteome</keyword>
<evidence type="ECO:0000313" key="3">
    <source>
        <dbReference type="Proteomes" id="UP000241818"/>
    </source>
</evidence>
<sequence length="420" mass="46560">MSRRALRSRTEICQLCDFMITRGSPLRQPNRPHRPFNSRSFTTTRRHYTQTLKSPNGSAPLATKRSSQLVDATQAQDITGNLSEDQLHRELTQAAANCTAIIHAGQVPSEEEVLQALRRCNKLAELVVSEWSPAPLKSEDRAASALLSLDESSTTKDLPPKLPASIQYAINHLSEAVFKLVEHSTVFITPGILELYVKIQANLGKPETFPQVFDMYANKPLPQEGGSTLKFRKPNPDKVSNAVPIATADRALQTAIDSRQLGVAMDIVETTYATKAFRRAKFVRKGLLPTTGVVVAPVAAYTVASQLAVLQTTMDSTLATNIAFAGIMAYTFFTGTIGVVALTTANDQMDRVTWAPGMPLRERWAREEERAAMDKIAQAWGFREKWRRGEEEGDDWDALREWIGGKGMILDRVELMEGME</sequence>
<dbReference type="AlphaFoldDB" id="A0A2T3B3N7"/>
<dbReference type="RefSeq" id="XP_024721524.1">
    <property type="nucleotide sequence ID" value="XM_024863870.1"/>
</dbReference>
<keyword evidence="1" id="KW-0472">Membrane</keyword>
<keyword evidence="1" id="KW-1133">Transmembrane helix</keyword>
<accession>A0A2T3B3N7</accession>
<proteinExistence type="predicted"/>
<evidence type="ECO:0000256" key="1">
    <source>
        <dbReference type="SAM" id="Phobius"/>
    </source>
</evidence>
<protein>
    <submittedName>
        <fullName evidence="2">Uncharacterized protein</fullName>
    </submittedName>
</protein>
<dbReference type="InParanoid" id="A0A2T3B3N7"/>
<name>A0A2T3B3N7_AMORE</name>
<feature type="transmembrane region" description="Helical" evidence="1">
    <location>
        <begin position="322"/>
        <end position="342"/>
    </location>
</feature>
<dbReference type="Proteomes" id="UP000241818">
    <property type="component" value="Unassembled WGS sequence"/>
</dbReference>
<dbReference type="OrthoDB" id="5360701at2759"/>
<gene>
    <name evidence="2" type="ORF">M430DRAFT_18418</name>
</gene>
<keyword evidence="1" id="KW-0812">Transmembrane</keyword>
<dbReference type="GeneID" id="36571951"/>
<organism evidence="2 3">
    <name type="scientific">Amorphotheca resinae ATCC 22711</name>
    <dbReference type="NCBI Taxonomy" id="857342"/>
    <lineage>
        <taxon>Eukaryota</taxon>
        <taxon>Fungi</taxon>
        <taxon>Dikarya</taxon>
        <taxon>Ascomycota</taxon>
        <taxon>Pezizomycotina</taxon>
        <taxon>Leotiomycetes</taxon>
        <taxon>Helotiales</taxon>
        <taxon>Amorphothecaceae</taxon>
        <taxon>Amorphotheca</taxon>
    </lineage>
</organism>
<evidence type="ECO:0000313" key="2">
    <source>
        <dbReference type="EMBL" id="PSS20254.1"/>
    </source>
</evidence>
<dbReference type="EMBL" id="KZ679010">
    <property type="protein sequence ID" value="PSS20254.1"/>
    <property type="molecule type" value="Genomic_DNA"/>
</dbReference>
<reference evidence="2 3" key="1">
    <citation type="journal article" date="2018" name="New Phytol.">
        <title>Comparative genomics and transcriptomics depict ericoid mycorrhizal fungi as versatile saprotrophs and plant mutualists.</title>
        <authorList>
            <person name="Martino E."/>
            <person name="Morin E."/>
            <person name="Grelet G.A."/>
            <person name="Kuo A."/>
            <person name="Kohler A."/>
            <person name="Daghino S."/>
            <person name="Barry K.W."/>
            <person name="Cichocki N."/>
            <person name="Clum A."/>
            <person name="Dockter R.B."/>
            <person name="Hainaut M."/>
            <person name="Kuo R.C."/>
            <person name="LaButti K."/>
            <person name="Lindahl B.D."/>
            <person name="Lindquist E.A."/>
            <person name="Lipzen A."/>
            <person name="Khouja H.R."/>
            <person name="Magnuson J."/>
            <person name="Murat C."/>
            <person name="Ohm R.A."/>
            <person name="Singer S.W."/>
            <person name="Spatafora J.W."/>
            <person name="Wang M."/>
            <person name="Veneault-Fourrey C."/>
            <person name="Henrissat B."/>
            <person name="Grigoriev I.V."/>
            <person name="Martin F.M."/>
            <person name="Perotto S."/>
        </authorList>
    </citation>
    <scope>NUCLEOTIDE SEQUENCE [LARGE SCALE GENOMIC DNA]</scope>
    <source>
        <strain evidence="2 3">ATCC 22711</strain>
    </source>
</reference>